<evidence type="ECO:0000313" key="1">
    <source>
        <dbReference type="EMBL" id="GFU37557.1"/>
    </source>
</evidence>
<gene>
    <name evidence="1" type="ORF">NPIL_248871</name>
</gene>
<dbReference type="Proteomes" id="UP000887013">
    <property type="component" value="Unassembled WGS sequence"/>
</dbReference>
<organism evidence="1 2">
    <name type="scientific">Nephila pilipes</name>
    <name type="common">Giant wood spider</name>
    <name type="synonym">Nephila maculata</name>
    <dbReference type="NCBI Taxonomy" id="299642"/>
    <lineage>
        <taxon>Eukaryota</taxon>
        <taxon>Metazoa</taxon>
        <taxon>Ecdysozoa</taxon>
        <taxon>Arthropoda</taxon>
        <taxon>Chelicerata</taxon>
        <taxon>Arachnida</taxon>
        <taxon>Araneae</taxon>
        <taxon>Araneomorphae</taxon>
        <taxon>Entelegynae</taxon>
        <taxon>Araneoidea</taxon>
        <taxon>Nephilidae</taxon>
        <taxon>Nephila</taxon>
    </lineage>
</organism>
<proteinExistence type="predicted"/>
<sequence length="120" mass="13562">MIVTISFHVHVPVFTCFEPVQSCPLRDCRASPLLSQHGILSLICLRIQYLNNTLTYTLMEQSNHSRLHPRVLKLYAGTLIVMLSRLLIMTGYSDCRNVLKQVSSLPSTVLAQRFTPDTMG</sequence>
<comment type="caution">
    <text evidence="1">The sequence shown here is derived from an EMBL/GenBank/DDBJ whole genome shotgun (WGS) entry which is preliminary data.</text>
</comment>
<accession>A0A8X6QPM6</accession>
<protein>
    <submittedName>
        <fullName evidence="1">Uncharacterized protein</fullName>
    </submittedName>
</protein>
<name>A0A8X6QPM6_NEPPI</name>
<dbReference type="EMBL" id="BMAW01131031">
    <property type="protein sequence ID" value="GFU37557.1"/>
    <property type="molecule type" value="Genomic_DNA"/>
</dbReference>
<reference evidence="1" key="1">
    <citation type="submission" date="2020-08" db="EMBL/GenBank/DDBJ databases">
        <title>Multicomponent nature underlies the extraordinary mechanical properties of spider dragline silk.</title>
        <authorList>
            <person name="Kono N."/>
            <person name="Nakamura H."/>
            <person name="Mori M."/>
            <person name="Yoshida Y."/>
            <person name="Ohtoshi R."/>
            <person name="Malay A.D."/>
            <person name="Moran D.A.P."/>
            <person name="Tomita M."/>
            <person name="Numata K."/>
            <person name="Arakawa K."/>
        </authorList>
    </citation>
    <scope>NUCLEOTIDE SEQUENCE</scope>
</reference>
<dbReference type="AlphaFoldDB" id="A0A8X6QPM6"/>
<evidence type="ECO:0000313" key="2">
    <source>
        <dbReference type="Proteomes" id="UP000887013"/>
    </source>
</evidence>
<keyword evidence="2" id="KW-1185">Reference proteome</keyword>